<keyword evidence="4 10" id="KW-0812">Transmembrane</keyword>
<dbReference type="GO" id="GO:0034625">
    <property type="term" value="P:fatty acid elongation, monounsaturated fatty acid"/>
    <property type="evidence" value="ECO:0007669"/>
    <property type="project" value="TreeGrafter"/>
</dbReference>
<keyword evidence="2 10" id="KW-0444">Lipid biosynthesis</keyword>
<dbReference type="OrthoDB" id="434092at2759"/>
<feature type="transmembrane region" description="Helical" evidence="10">
    <location>
        <begin position="117"/>
        <end position="135"/>
    </location>
</feature>
<evidence type="ECO:0000256" key="6">
    <source>
        <dbReference type="ARBA" id="ARBA00022989"/>
    </source>
</evidence>
<comment type="similarity">
    <text evidence="10">Belongs to the ELO family.</text>
</comment>
<evidence type="ECO:0000256" key="7">
    <source>
        <dbReference type="ARBA" id="ARBA00023098"/>
    </source>
</evidence>
<keyword evidence="9 10" id="KW-0275">Fatty acid biosynthesis</keyword>
<evidence type="ECO:0000313" key="11">
    <source>
        <dbReference type="EMBL" id="CAB3243586.1"/>
    </source>
</evidence>
<comment type="subcellular location">
    <subcellularLocation>
        <location evidence="1">Membrane</location>
        <topology evidence="1">Multi-pass membrane protein</topology>
    </subcellularLocation>
</comment>
<evidence type="ECO:0000256" key="10">
    <source>
        <dbReference type="RuleBase" id="RU361115"/>
    </source>
</evidence>
<dbReference type="PANTHER" id="PTHR11157">
    <property type="entry name" value="FATTY ACID ACYL TRANSFERASE-RELATED"/>
    <property type="match status" value="1"/>
</dbReference>
<dbReference type="GO" id="GO:0042761">
    <property type="term" value="P:very long-chain fatty acid biosynthetic process"/>
    <property type="evidence" value="ECO:0007669"/>
    <property type="project" value="TreeGrafter"/>
</dbReference>
<keyword evidence="6 10" id="KW-1133">Transmembrane helix</keyword>
<proteinExistence type="inferred from homology"/>
<keyword evidence="5 10" id="KW-0276">Fatty acid metabolism</keyword>
<dbReference type="InterPro" id="IPR030457">
    <property type="entry name" value="ELO_CS"/>
</dbReference>
<feature type="transmembrane region" description="Helical" evidence="10">
    <location>
        <begin position="142"/>
        <end position="161"/>
    </location>
</feature>
<name>A0A8S1ADF1_ARCPL</name>
<evidence type="ECO:0000256" key="3">
    <source>
        <dbReference type="ARBA" id="ARBA00022679"/>
    </source>
</evidence>
<dbReference type="InterPro" id="IPR002076">
    <property type="entry name" value="ELO_fam"/>
</dbReference>
<dbReference type="GO" id="GO:0030148">
    <property type="term" value="P:sphingolipid biosynthetic process"/>
    <property type="evidence" value="ECO:0007669"/>
    <property type="project" value="TreeGrafter"/>
</dbReference>
<dbReference type="GO" id="GO:0019367">
    <property type="term" value="P:fatty acid elongation, saturated fatty acid"/>
    <property type="evidence" value="ECO:0007669"/>
    <property type="project" value="TreeGrafter"/>
</dbReference>
<comment type="catalytic activity">
    <reaction evidence="10">
        <text>a very-long-chain acyl-CoA + malonyl-CoA + H(+) = a very-long-chain 3-oxoacyl-CoA + CO2 + CoA</text>
        <dbReference type="Rhea" id="RHEA:32727"/>
        <dbReference type="ChEBI" id="CHEBI:15378"/>
        <dbReference type="ChEBI" id="CHEBI:16526"/>
        <dbReference type="ChEBI" id="CHEBI:57287"/>
        <dbReference type="ChEBI" id="CHEBI:57384"/>
        <dbReference type="ChEBI" id="CHEBI:90725"/>
        <dbReference type="ChEBI" id="CHEBI:90736"/>
        <dbReference type="EC" id="2.3.1.199"/>
    </reaction>
</comment>
<dbReference type="Pfam" id="PF01151">
    <property type="entry name" value="ELO"/>
    <property type="match status" value="1"/>
</dbReference>
<gene>
    <name evidence="11" type="ORF">APLA_LOCUS9555</name>
</gene>
<keyword evidence="8 10" id="KW-0472">Membrane</keyword>
<keyword evidence="3 10" id="KW-0808">Transferase</keyword>
<evidence type="ECO:0000256" key="1">
    <source>
        <dbReference type="ARBA" id="ARBA00004141"/>
    </source>
</evidence>
<keyword evidence="12" id="KW-1185">Reference proteome</keyword>
<organism evidence="11 12">
    <name type="scientific">Arctia plantaginis</name>
    <name type="common">Wood tiger moth</name>
    <name type="synonym">Phalaena plantaginis</name>
    <dbReference type="NCBI Taxonomy" id="874455"/>
    <lineage>
        <taxon>Eukaryota</taxon>
        <taxon>Metazoa</taxon>
        <taxon>Ecdysozoa</taxon>
        <taxon>Arthropoda</taxon>
        <taxon>Hexapoda</taxon>
        <taxon>Insecta</taxon>
        <taxon>Pterygota</taxon>
        <taxon>Neoptera</taxon>
        <taxon>Endopterygota</taxon>
        <taxon>Lepidoptera</taxon>
        <taxon>Glossata</taxon>
        <taxon>Ditrysia</taxon>
        <taxon>Noctuoidea</taxon>
        <taxon>Erebidae</taxon>
        <taxon>Arctiinae</taxon>
        <taxon>Arctia</taxon>
    </lineage>
</organism>
<dbReference type="GO" id="GO:0005789">
    <property type="term" value="C:endoplasmic reticulum membrane"/>
    <property type="evidence" value="ECO:0007669"/>
    <property type="project" value="TreeGrafter"/>
</dbReference>
<dbReference type="Proteomes" id="UP000494106">
    <property type="component" value="Unassembled WGS sequence"/>
</dbReference>
<dbReference type="GO" id="GO:0009922">
    <property type="term" value="F:fatty acid elongase activity"/>
    <property type="evidence" value="ECO:0007669"/>
    <property type="project" value="UniProtKB-EC"/>
</dbReference>
<dbReference type="GO" id="GO:0034626">
    <property type="term" value="P:fatty acid elongation, polyunsaturated fatty acid"/>
    <property type="evidence" value="ECO:0007669"/>
    <property type="project" value="TreeGrafter"/>
</dbReference>
<dbReference type="AlphaFoldDB" id="A0A8S1ADF1"/>
<feature type="transmembrane region" description="Helical" evidence="10">
    <location>
        <begin position="208"/>
        <end position="227"/>
    </location>
</feature>
<sequence>MSAIINSVMETYTYLIHDLADPRTKDWWGVSNPLVIFSITSAYLYFCKYLGPRLMKHRKPFELKTVLLLYNLFQVFFSIFLTYEGMVYIFDKRYNYACEPVDYSIDPRAIRIAGGAWFYYIAKISELLDTVFFVLRKKLNQVSFLHVYHHTLMVLVIWFGVKYYAGGHIAVMGTLNSFVHVIMYTYYLISSLGPEYQKYVWWKKHVTVIQLVQFAIVFVHNFAVFFYKCDYPRILNVACGLNAVAFLYMFGKFYIQSYKRSSKSKIGLETQKEPLLKTQIHKYEGKRKTAEKSR</sequence>
<dbReference type="PANTHER" id="PTHR11157:SF28">
    <property type="entry name" value="ELONGATION OF VERY LONG CHAIN FATTY ACIDS PROTEIN"/>
    <property type="match status" value="1"/>
</dbReference>
<evidence type="ECO:0000256" key="2">
    <source>
        <dbReference type="ARBA" id="ARBA00022516"/>
    </source>
</evidence>
<dbReference type="PROSITE" id="PS01188">
    <property type="entry name" value="ELO"/>
    <property type="match status" value="1"/>
</dbReference>
<dbReference type="EC" id="2.3.1.199" evidence="10"/>
<feature type="transmembrane region" description="Helical" evidence="10">
    <location>
        <begin position="27"/>
        <end position="46"/>
    </location>
</feature>
<evidence type="ECO:0000256" key="9">
    <source>
        <dbReference type="ARBA" id="ARBA00023160"/>
    </source>
</evidence>
<dbReference type="EMBL" id="CADEBC010000519">
    <property type="protein sequence ID" value="CAB3243586.1"/>
    <property type="molecule type" value="Genomic_DNA"/>
</dbReference>
<feature type="transmembrane region" description="Helical" evidence="10">
    <location>
        <begin position="167"/>
        <end position="187"/>
    </location>
</feature>
<evidence type="ECO:0000256" key="5">
    <source>
        <dbReference type="ARBA" id="ARBA00022832"/>
    </source>
</evidence>
<evidence type="ECO:0000256" key="8">
    <source>
        <dbReference type="ARBA" id="ARBA00023136"/>
    </source>
</evidence>
<keyword evidence="7 10" id="KW-0443">Lipid metabolism</keyword>
<feature type="transmembrane region" description="Helical" evidence="10">
    <location>
        <begin position="67"/>
        <end position="90"/>
    </location>
</feature>
<feature type="transmembrane region" description="Helical" evidence="10">
    <location>
        <begin position="233"/>
        <end position="255"/>
    </location>
</feature>
<accession>A0A8S1ADF1</accession>
<reference evidence="11 12" key="1">
    <citation type="submission" date="2020-04" db="EMBL/GenBank/DDBJ databases">
        <authorList>
            <person name="Wallbank WR R."/>
            <person name="Pardo Diaz C."/>
            <person name="Kozak K."/>
            <person name="Martin S."/>
            <person name="Jiggins C."/>
            <person name="Moest M."/>
            <person name="Warren A I."/>
            <person name="Byers J.R.P. K."/>
            <person name="Montejo-Kovacevich G."/>
            <person name="Yen C E."/>
        </authorList>
    </citation>
    <scope>NUCLEOTIDE SEQUENCE [LARGE SCALE GENOMIC DNA]</scope>
</reference>
<protein>
    <recommendedName>
        <fullName evidence="10">Elongation of very long chain fatty acids protein</fullName>
        <ecNumber evidence="10">2.3.1.199</ecNumber>
    </recommendedName>
    <alternativeName>
        <fullName evidence="10">Very-long-chain 3-oxoacyl-CoA synthase</fullName>
    </alternativeName>
</protein>
<comment type="caution">
    <text evidence="11">The sequence shown here is derived from an EMBL/GenBank/DDBJ whole genome shotgun (WGS) entry which is preliminary data.</text>
</comment>
<evidence type="ECO:0000313" key="12">
    <source>
        <dbReference type="Proteomes" id="UP000494106"/>
    </source>
</evidence>
<evidence type="ECO:0000256" key="4">
    <source>
        <dbReference type="ARBA" id="ARBA00022692"/>
    </source>
</evidence>